<gene>
    <name evidence="1" type="ORF">PanWU01x14_212660</name>
</gene>
<dbReference type="Proteomes" id="UP000237105">
    <property type="component" value="Unassembled WGS sequence"/>
</dbReference>
<comment type="caution">
    <text evidence="1">The sequence shown here is derived from an EMBL/GenBank/DDBJ whole genome shotgun (WGS) entry which is preliminary data.</text>
</comment>
<name>A0A2P5BST2_PARAD</name>
<organism evidence="1 2">
    <name type="scientific">Parasponia andersonii</name>
    <name type="common">Sponia andersonii</name>
    <dbReference type="NCBI Taxonomy" id="3476"/>
    <lineage>
        <taxon>Eukaryota</taxon>
        <taxon>Viridiplantae</taxon>
        <taxon>Streptophyta</taxon>
        <taxon>Embryophyta</taxon>
        <taxon>Tracheophyta</taxon>
        <taxon>Spermatophyta</taxon>
        <taxon>Magnoliopsida</taxon>
        <taxon>eudicotyledons</taxon>
        <taxon>Gunneridae</taxon>
        <taxon>Pentapetalae</taxon>
        <taxon>rosids</taxon>
        <taxon>fabids</taxon>
        <taxon>Rosales</taxon>
        <taxon>Cannabaceae</taxon>
        <taxon>Parasponia</taxon>
    </lineage>
</organism>
<sequence>TLHNPQTIQLAQGLAHPIIPTCARCCILEISSQRDSTTTCLLDLNSIPTSDRRSIKSHYGLAKAMCVIYLHLSNVWTRFQRCLEMLTDWGFTGDFKKERRTLCLKLYKN</sequence>
<dbReference type="AlphaFoldDB" id="A0A2P5BST2"/>
<evidence type="ECO:0000313" key="2">
    <source>
        <dbReference type="Proteomes" id="UP000237105"/>
    </source>
</evidence>
<accession>A0A2P5BST2</accession>
<proteinExistence type="predicted"/>
<protein>
    <submittedName>
        <fullName evidence="1">Uncharacterized protein</fullName>
    </submittedName>
</protein>
<reference evidence="2" key="1">
    <citation type="submission" date="2016-06" db="EMBL/GenBank/DDBJ databases">
        <title>Parallel loss of symbiosis genes in relatives of nitrogen-fixing non-legume Parasponia.</title>
        <authorList>
            <person name="Van Velzen R."/>
            <person name="Holmer R."/>
            <person name="Bu F."/>
            <person name="Rutten L."/>
            <person name="Van Zeijl A."/>
            <person name="Liu W."/>
            <person name="Santuari L."/>
            <person name="Cao Q."/>
            <person name="Sharma T."/>
            <person name="Shen D."/>
            <person name="Roswanjaya Y."/>
            <person name="Wardhani T."/>
            <person name="Kalhor M.S."/>
            <person name="Jansen J."/>
            <person name="Van den Hoogen J."/>
            <person name="Gungor B."/>
            <person name="Hartog M."/>
            <person name="Hontelez J."/>
            <person name="Verver J."/>
            <person name="Yang W.-C."/>
            <person name="Schijlen E."/>
            <person name="Repin R."/>
            <person name="Schilthuizen M."/>
            <person name="Schranz E."/>
            <person name="Heidstra R."/>
            <person name="Miyata K."/>
            <person name="Fedorova E."/>
            <person name="Kohlen W."/>
            <person name="Bisseling T."/>
            <person name="Smit S."/>
            <person name="Geurts R."/>
        </authorList>
    </citation>
    <scope>NUCLEOTIDE SEQUENCE [LARGE SCALE GENOMIC DNA]</scope>
    <source>
        <strain evidence="2">cv. WU1-14</strain>
    </source>
</reference>
<evidence type="ECO:0000313" key="1">
    <source>
        <dbReference type="EMBL" id="PON51853.1"/>
    </source>
</evidence>
<keyword evidence="2" id="KW-1185">Reference proteome</keyword>
<dbReference type="EMBL" id="JXTB01000227">
    <property type="protein sequence ID" value="PON51853.1"/>
    <property type="molecule type" value="Genomic_DNA"/>
</dbReference>
<feature type="non-terminal residue" evidence="1">
    <location>
        <position position="1"/>
    </location>
</feature>